<evidence type="ECO:0000256" key="8">
    <source>
        <dbReference type="ARBA" id="ARBA00022777"/>
    </source>
</evidence>
<evidence type="ECO:0000256" key="9">
    <source>
        <dbReference type="ARBA" id="ARBA00022840"/>
    </source>
</evidence>
<dbReference type="OMA" id="RKVICFG"/>
<keyword evidence="11" id="KW-0460">Magnesium</keyword>
<dbReference type="GO" id="GO:0004001">
    <property type="term" value="F:adenosine kinase activity"/>
    <property type="evidence" value="ECO:0007669"/>
    <property type="project" value="UniProtKB-UniRule"/>
</dbReference>
<evidence type="ECO:0000256" key="2">
    <source>
        <dbReference type="ARBA" id="ARBA00004801"/>
    </source>
</evidence>
<dbReference type="InterPro" id="IPR002173">
    <property type="entry name" value="Carboh/pur_kinase_PfkB_CS"/>
</dbReference>
<comment type="similarity">
    <text evidence="3 11">Belongs to the carbohydrate kinase PfkB family.</text>
</comment>
<comment type="cofactor">
    <cofactor evidence="1 11">
        <name>Mg(2+)</name>
        <dbReference type="ChEBI" id="CHEBI:18420"/>
    </cofactor>
</comment>
<accession>L7K050</accession>
<name>L7K050_TRAHO</name>
<dbReference type="InterPro" id="IPR001805">
    <property type="entry name" value="Adenokinase"/>
</dbReference>
<comment type="function">
    <text evidence="11">ATP dependent phosphorylation of adenosine and other related nucleoside analogs to monophosphate derivatives.</text>
</comment>
<evidence type="ECO:0000256" key="10">
    <source>
        <dbReference type="PIRSR" id="PIRSR601805-1"/>
    </source>
</evidence>
<dbReference type="HOGENOM" id="CLU_877646_0_0_1"/>
<dbReference type="FunCoup" id="L7K050">
    <property type="interactions" value="132"/>
</dbReference>
<dbReference type="GO" id="GO:0005829">
    <property type="term" value="C:cytosol"/>
    <property type="evidence" value="ECO:0007669"/>
    <property type="project" value="TreeGrafter"/>
</dbReference>
<sequence length="360" mass="40484">MSVMERLKQFRFVPFLTISWTDEKSLLFQNPQKNKTMIITLCQPLLDYRIADFDDIISLFELNNDDYMRITTEKTLNMFSSKQKIMTSLGGSSLNTFLKIKECTDIDLKFFGAIGDDKEGEDLCGLMTKSGVDFYFEKIAARGTGRCFIGLKRSKRILCTWLDASELMEPFFIEKNKNIVEQARIAYLSTFIISFNINTVHSFLKYLNDSVTLVINLGSEKLYSDDNMMFIQMLLKNAKVIIGNKSEANALIEKTLGGSVSTERGMAEISRKGTLFICTNGPESVKYAFNGEIHEVEVSKGRQVFQDTCGAGDAFAAGVLVGLYNNQATGECVKLGVEYALTTLEKNDKKLKKIMECTEG</sequence>
<feature type="domain" description="Carbohydrate kinase PfkB" evidence="12">
    <location>
        <begin position="83"/>
        <end position="346"/>
    </location>
</feature>
<dbReference type="OrthoDB" id="2196211at2759"/>
<dbReference type="VEuPathDB" id="MicrosporidiaDB:THOM_0407"/>
<dbReference type="PROSITE" id="PS00584">
    <property type="entry name" value="PFKB_KINASES_2"/>
    <property type="match status" value="1"/>
</dbReference>
<dbReference type="InterPro" id="IPR011611">
    <property type="entry name" value="PfkB_dom"/>
</dbReference>
<evidence type="ECO:0000259" key="12">
    <source>
        <dbReference type="Pfam" id="PF00294"/>
    </source>
</evidence>
<dbReference type="UniPathway" id="UPA00588">
    <property type="reaction ID" value="UER00659"/>
</dbReference>
<evidence type="ECO:0000256" key="6">
    <source>
        <dbReference type="ARBA" id="ARBA00022726"/>
    </source>
</evidence>
<evidence type="ECO:0000256" key="3">
    <source>
        <dbReference type="ARBA" id="ARBA00010688"/>
    </source>
</evidence>
<feature type="active site" description="Proton acceptor" evidence="10">
    <location>
        <position position="313"/>
    </location>
</feature>
<dbReference type="SUPFAM" id="SSF53613">
    <property type="entry name" value="Ribokinase-like"/>
    <property type="match status" value="1"/>
</dbReference>
<evidence type="ECO:0000313" key="13">
    <source>
        <dbReference type="EMBL" id="ELQ76686.1"/>
    </source>
</evidence>
<proteinExistence type="inferred from homology"/>
<dbReference type="EMBL" id="JH993832">
    <property type="protein sequence ID" value="ELQ76686.1"/>
    <property type="molecule type" value="Genomic_DNA"/>
</dbReference>
<dbReference type="GO" id="GO:0005634">
    <property type="term" value="C:nucleus"/>
    <property type="evidence" value="ECO:0007669"/>
    <property type="project" value="TreeGrafter"/>
</dbReference>
<dbReference type="Gene3D" id="3.30.1110.10">
    <property type="match status" value="1"/>
</dbReference>
<dbReference type="PRINTS" id="PR00989">
    <property type="entry name" value="ADENOKINASE"/>
</dbReference>
<dbReference type="Gene3D" id="3.40.1190.20">
    <property type="match status" value="1"/>
</dbReference>
<dbReference type="PANTHER" id="PTHR45769:SF3">
    <property type="entry name" value="ADENOSINE KINASE"/>
    <property type="match status" value="1"/>
</dbReference>
<keyword evidence="6 11" id="KW-0660">Purine salvage</keyword>
<dbReference type="AlphaFoldDB" id="L7K050"/>
<evidence type="ECO:0000256" key="5">
    <source>
        <dbReference type="ARBA" id="ARBA00022679"/>
    </source>
</evidence>
<comment type="pathway">
    <text evidence="2 11">Purine metabolism; AMP biosynthesis via salvage pathway; AMP from adenosine: step 1/1.</text>
</comment>
<evidence type="ECO:0000256" key="7">
    <source>
        <dbReference type="ARBA" id="ARBA00022741"/>
    </source>
</evidence>
<comment type="catalytic activity">
    <reaction evidence="11">
        <text>adenosine + ATP = AMP + ADP + H(+)</text>
        <dbReference type="Rhea" id="RHEA:20824"/>
        <dbReference type="ChEBI" id="CHEBI:15378"/>
        <dbReference type="ChEBI" id="CHEBI:16335"/>
        <dbReference type="ChEBI" id="CHEBI:30616"/>
        <dbReference type="ChEBI" id="CHEBI:456215"/>
        <dbReference type="ChEBI" id="CHEBI:456216"/>
        <dbReference type="EC" id="2.7.1.20"/>
    </reaction>
</comment>
<evidence type="ECO:0000256" key="4">
    <source>
        <dbReference type="ARBA" id="ARBA00012119"/>
    </source>
</evidence>
<dbReference type="GO" id="GO:0006144">
    <property type="term" value="P:purine nucleobase metabolic process"/>
    <property type="evidence" value="ECO:0007669"/>
    <property type="project" value="TreeGrafter"/>
</dbReference>
<dbReference type="Pfam" id="PF00294">
    <property type="entry name" value="PfkB"/>
    <property type="match status" value="1"/>
</dbReference>
<reference evidence="13 14" key="1">
    <citation type="journal article" date="2012" name="PLoS Pathog.">
        <title>The genome of the obligate intracellular parasite Trachipleistophora hominis: new insights into microsporidian genome dynamics and reductive evolution.</title>
        <authorList>
            <person name="Heinz E."/>
            <person name="Williams T.A."/>
            <person name="Nakjang S."/>
            <person name="Noel C.J."/>
            <person name="Swan D.C."/>
            <person name="Goldberg A.V."/>
            <person name="Harris S.R."/>
            <person name="Weinmaier T."/>
            <person name="Markert S."/>
            <person name="Becher D."/>
            <person name="Bernhardt J."/>
            <person name="Dagan T."/>
            <person name="Hacker C."/>
            <person name="Lucocq J.M."/>
            <person name="Schweder T."/>
            <person name="Rattei T."/>
            <person name="Hall N."/>
            <person name="Hirt R.P."/>
            <person name="Embley T.M."/>
        </authorList>
    </citation>
    <scope>NUCLEOTIDE SEQUENCE [LARGE SCALE GENOMIC DNA]</scope>
</reference>
<evidence type="ECO:0000256" key="1">
    <source>
        <dbReference type="ARBA" id="ARBA00001946"/>
    </source>
</evidence>
<keyword evidence="8 11" id="KW-0418">Kinase</keyword>
<organism evidence="13 14">
    <name type="scientific">Trachipleistophora hominis</name>
    <name type="common">Microsporidian parasite</name>
    <dbReference type="NCBI Taxonomy" id="72359"/>
    <lineage>
        <taxon>Eukaryota</taxon>
        <taxon>Fungi</taxon>
        <taxon>Fungi incertae sedis</taxon>
        <taxon>Microsporidia</taxon>
        <taxon>Pleistophoridae</taxon>
        <taxon>Trachipleistophora</taxon>
    </lineage>
</organism>
<evidence type="ECO:0000313" key="14">
    <source>
        <dbReference type="Proteomes" id="UP000011185"/>
    </source>
</evidence>
<dbReference type="PANTHER" id="PTHR45769">
    <property type="entry name" value="ADENOSINE KINASE"/>
    <property type="match status" value="1"/>
</dbReference>
<keyword evidence="14" id="KW-1185">Reference proteome</keyword>
<dbReference type="EC" id="2.7.1.20" evidence="4 11"/>
<keyword evidence="9 11" id="KW-0067">ATP-binding</keyword>
<dbReference type="GO" id="GO:0005524">
    <property type="term" value="F:ATP binding"/>
    <property type="evidence" value="ECO:0007669"/>
    <property type="project" value="UniProtKB-UniRule"/>
</dbReference>
<protein>
    <recommendedName>
        <fullName evidence="4 11">Adenosine kinase</fullName>
        <shortName evidence="11">AK</shortName>
        <ecNumber evidence="4 11">2.7.1.20</ecNumber>
    </recommendedName>
    <alternativeName>
        <fullName evidence="11">Adenosine 5'-phosphotransferase</fullName>
    </alternativeName>
</protein>
<dbReference type="GO" id="GO:0006166">
    <property type="term" value="P:purine ribonucleoside salvage"/>
    <property type="evidence" value="ECO:0007669"/>
    <property type="project" value="UniProtKB-KW"/>
</dbReference>
<dbReference type="InterPro" id="IPR029056">
    <property type="entry name" value="Ribokinase-like"/>
</dbReference>
<dbReference type="InParanoid" id="L7K050"/>
<evidence type="ECO:0000256" key="11">
    <source>
        <dbReference type="RuleBase" id="RU368116"/>
    </source>
</evidence>
<keyword evidence="5 11" id="KW-0808">Transferase</keyword>
<gene>
    <name evidence="13" type="ORF">THOM_0407</name>
</gene>
<keyword evidence="7 11" id="KW-0547">Nucleotide-binding</keyword>
<dbReference type="Proteomes" id="UP000011185">
    <property type="component" value="Unassembled WGS sequence"/>
</dbReference>
<dbReference type="GO" id="GO:0044209">
    <property type="term" value="P:AMP salvage"/>
    <property type="evidence" value="ECO:0007669"/>
    <property type="project" value="UniProtKB-UniRule"/>
</dbReference>
<dbReference type="STRING" id="72359.L7K050"/>